<dbReference type="GO" id="GO:0005634">
    <property type="term" value="C:nucleus"/>
    <property type="evidence" value="ECO:0007669"/>
    <property type="project" value="TreeGrafter"/>
</dbReference>
<dbReference type="Pfam" id="PF00383">
    <property type="entry name" value="dCMP_cyt_deam_1"/>
    <property type="match status" value="1"/>
</dbReference>
<dbReference type="SUPFAM" id="SSF82199">
    <property type="entry name" value="SET domain"/>
    <property type="match status" value="1"/>
</dbReference>
<comment type="similarity">
    <text evidence="2">Belongs to the cytidine and deoxycytidylate deaminase family. ADAT3 subfamily.</text>
</comment>
<dbReference type="GO" id="GO:0005737">
    <property type="term" value="C:cytoplasm"/>
    <property type="evidence" value="ECO:0007669"/>
    <property type="project" value="TreeGrafter"/>
</dbReference>
<keyword evidence="1" id="KW-0819">tRNA processing</keyword>
<feature type="domain" description="SET" evidence="3">
    <location>
        <begin position="88"/>
        <end position="196"/>
    </location>
</feature>
<dbReference type="PROSITE" id="PS51747">
    <property type="entry name" value="CYT_DCMP_DEAMINASES_2"/>
    <property type="match status" value="1"/>
</dbReference>
<dbReference type="Gene3D" id="3.40.140.10">
    <property type="entry name" value="Cytidine Deaminase, domain 2"/>
    <property type="match status" value="1"/>
</dbReference>
<dbReference type="HOGENOM" id="CLU_013817_0_1_1"/>
<organism evidence="5 6">
    <name type="scientific">Paxillus rubicundulus Ve08.2h10</name>
    <dbReference type="NCBI Taxonomy" id="930991"/>
    <lineage>
        <taxon>Eukaryota</taxon>
        <taxon>Fungi</taxon>
        <taxon>Dikarya</taxon>
        <taxon>Basidiomycota</taxon>
        <taxon>Agaricomycotina</taxon>
        <taxon>Agaricomycetes</taxon>
        <taxon>Agaricomycetidae</taxon>
        <taxon>Boletales</taxon>
        <taxon>Paxilineae</taxon>
        <taxon>Paxillaceae</taxon>
        <taxon>Paxillus</taxon>
    </lineage>
</organism>
<dbReference type="SMART" id="SM00317">
    <property type="entry name" value="SET"/>
    <property type="match status" value="1"/>
</dbReference>
<evidence type="ECO:0000259" key="3">
    <source>
        <dbReference type="PROSITE" id="PS50280"/>
    </source>
</evidence>
<dbReference type="Proteomes" id="UP000054538">
    <property type="component" value="Unassembled WGS sequence"/>
</dbReference>
<name>A0A0D0E392_9AGAM</name>
<evidence type="ECO:0000256" key="2">
    <source>
        <dbReference type="ARBA" id="ARBA00038160"/>
    </source>
</evidence>
<dbReference type="PANTHER" id="PTHR11079">
    <property type="entry name" value="CYTOSINE DEAMINASE FAMILY MEMBER"/>
    <property type="match status" value="1"/>
</dbReference>
<dbReference type="Pfam" id="PF00856">
    <property type="entry name" value="SET"/>
    <property type="match status" value="1"/>
</dbReference>
<reference evidence="6" key="2">
    <citation type="submission" date="2015-01" db="EMBL/GenBank/DDBJ databases">
        <title>Evolutionary Origins and Diversification of the Mycorrhizal Mutualists.</title>
        <authorList>
            <consortium name="DOE Joint Genome Institute"/>
            <consortium name="Mycorrhizal Genomics Consortium"/>
            <person name="Kohler A."/>
            <person name="Kuo A."/>
            <person name="Nagy L.G."/>
            <person name="Floudas D."/>
            <person name="Copeland A."/>
            <person name="Barry K.W."/>
            <person name="Cichocki N."/>
            <person name="Veneault-Fourrey C."/>
            <person name="LaButti K."/>
            <person name="Lindquist E.A."/>
            <person name="Lipzen A."/>
            <person name="Lundell T."/>
            <person name="Morin E."/>
            <person name="Murat C."/>
            <person name="Riley R."/>
            <person name="Ohm R."/>
            <person name="Sun H."/>
            <person name="Tunlid A."/>
            <person name="Henrissat B."/>
            <person name="Grigoriev I.V."/>
            <person name="Hibbett D.S."/>
            <person name="Martin F."/>
        </authorList>
    </citation>
    <scope>NUCLEOTIDE SEQUENCE [LARGE SCALE GENOMIC DNA]</scope>
    <source>
        <strain evidence="6">Ve08.2h10</strain>
    </source>
</reference>
<protein>
    <submittedName>
        <fullName evidence="5">Uncharacterized protein</fullName>
    </submittedName>
</protein>
<dbReference type="InterPro" id="IPR001214">
    <property type="entry name" value="SET_dom"/>
</dbReference>
<evidence type="ECO:0000259" key="4">
    <source>
        <dbReference type="PROSITE" id="PS51747"/>
    </source>
</evidence>
<dbReference type="SUPFAM" id="SSF53927">
    <property type="entry name" value="Cytidine deaminase-like"/>
    <property type="match status" value="1"/>
</dbReference>
<dbReference type="Gene3D" id="2.170.270.10">
    <property type="entry name" value="SET domain"/>
    <property type="match status" value="1"/>
</dbReference>
<dbReference type="GO" id="GO:0052717">
    <property type="term" value="F:tRNA-specific adenosine-34 deaminase activity"/>
    <property type="evidence" value="ECO:0007669"/>
    <property type="project" value="UniProtKB-EC"/>
</dbReference>
<evidence type="ECO:0000313" key="6">
    <source>
        <dbReference type="Proteomes" id="UP000054538"/>
    </source>
</evidence>
<dbReference type="CDD" id="cd01285">
    <property type="entry name" value="nucleoside_deaminase"/>
    <property type="match status" value="1"/>
</dbReference>
<dbReference type="PROSITE" id="PS50280">
    <property type="entry name" value="SET"/>
    <property type="match status" value="1"/>
</dbReference>
<dbReference type="STRING" id="930991.A0A0D0E392"/>
<reference evidence="5 6" key="1">
    <citation type="submission" date="2014-04" db="EMBL/GenBank/DDBJ databases">
        <authorList>
            <consortium name="DOE Joint Genome Institute"/>
            <person name="Kuo A."/>
            <person name="Kohler A."/>
            <person name="Jargeat P."/>
            <person name="Nagy L.G."/>
            <person name="Floudas D."/>
            <person name="Copeland A."/>
            <person name="Barry K.W."/>
            <person name="Cichocki N."/>
            <person name="Veneault-Fourrey C."/>
            <person name="LaButti K."/>
            <person name="Lindquist E.A."/>
            <person name="Lipzen A."/>
            <person name="Lundell T."/>
            <person name="Morin E."/>
            <person name="Murat C."/>
            <person name="Sun H."/>
            <person name="Tunlid A."/>
            <person name="Henrissat B."/>
            <person name="Grigoriev I.V."/>
            <person name="Hibbett D.S."/>
            <person name="Martin F."/>
            <person name="Nordberg H.P."/>
            <person name="Cantor M.N."/>
            <person name="Hua S.X."/>
        </authorList>
    </citation>
    <scope>NUCLEOTIDE SEQUENCE [LARGE SCALE GENOMIC DNA]</scope>
    <source>
        <strain evidence="5 6">Ve08.2h10</strain>
    </source>
</reference>
<dbReference type="EMBL" id="KN825049">
    <property type="protein sequence ID" value="KIK95314.1"/>
    <property type="molecule type" value="Genomic_DNA"/>
</dbReference>
<keyword evidence="6" id="KW-1185">Reference proteome</keyword>
<dbReference type="AlphaFoldDB" id="A0A0D0E392"/>
<gene>
    <name evidence="5" type="ORF">PAXRUDRAFT_827152</name>
</gene>
<dbReference type="InterPro" id="IPR016193">
    <property type="entry name" value="Cytidine_deaminase-like"/>
</dbReference>
<dbReference type="GO" id="GO:0002100">
    <property type="term" value="P:tRNA wobble adenosine to inosine editing"/>
    <property type="evidence" value="ECO:0007669"/>
    <property type="project" value="InterPro"/>
</dbReference>
<sequence>MELERLLGRGPVLYSRHLLLRCRFVVCVQLRLDSADVSNGASRLRHVSNGMAGLPFTATTITDSPANREDAQEIHSDGGDKDWILNRQKCYVNVLEGKGRGVFASQAIPAQTLIETSPVLLFTKEEYEDHGRHTLLDHYTFTWRDGRMALALGLGSLFNHSGQPNVSFSIDSARECITYTSARVINLDEELCIFYGHKLWFDPVDDIVYTSNSQRGTSELNDEADPWGGLARIQGNTADLIAGTPTKLHRKIDELVEEGGLPFTWKKLALQKEEEHIDDIELVQAWVVDIPEQKHTATMLKWLKQSGLDGDSLSHLKRIRRQGPSSSLLLDTSQVPPGLPPGICLGAPYQLPIPCHPALTETSLRLKNTFWPTVFAPKRKWEPERWTWGKIRWASDAMNHLKKESVKATTTGELPIVAYVPIPYEDDAQLSRPFVAHDTRTSTRHPLRHAALNVIRKVADFRARQLPAKAAQEEASKNGTQYLLTGLSLFITHEPCIMCAMALLHSRVKEVFYLVPMPKTGGCGGAVCVPSLKGVNHRFSIGVWKHSLDEGHDLPAALASEIDA</sequence>
<dbReference type="InParanoid" id="A0A0D0E392"/>
<dbReference type="CDD" id="cd10540">
    <property type="entry name" value="SET_SpSet7-like"/>
    <property type="match status" value="1"/>
</dbReference>
<dbReference type="GO" id="GO:0046872">
    <property type="term" value="F:metal ion binding"/>
    <property type="evidence" value="ECO:0007669"/>
    <property type="project" value="UniProtKB-KW"/>
</dbReference>
<dbReference type="InterPro" id="IPR046341">
    <property type="entry name" value="SET_dom_sf"/>
</dbReference>
<feature type="domain" description="CMP/dCMP-type deaminase" evidence="4">
    <location>
        <begin position="392"/>
        <end position="525"/>
    </location>
</feature>
<accession>A0A0D0E392</accession>
<proteinExistence type="inferred from homology"/>
<dbReference type="OrthoDB" id="3180714at2759"/>
<dbReference type="InterPro" id="IPR002125">
    <property type="entry name" value="CMP_dCMP_dom"/>
</dbReference>
<evidence type="ECO:0000256" key="1">
    <source>
        <dbReference type="ARBA" id="ARBA00022694"/>
    </source>
</evidence>
<evidence type="ECO:0000313" key="5">
    <source>
        <dbReference type="EMBL" id="KIK95314.1"/>
    </source>
</evidence>
<dbReference type="PANTHER" id="PTHR11079:SF156">
    <property type="entry name" value="INACTIVE TRNA-SPECIFIC ADENOSINE DEAMINASE-LIKE PROTEIN 3-RELATED"/>
    <property type="match status" value="1"/>
</dbReference>